<protein>
    <submittedName>
        <fullName evidence="1">Uncharacterized protein</fullName>
    </submittedName>
</protein>
<evidence type="ECO:0000313" key="1">
    <source>
        <dbReference type="EMBL" id="SYZ34194.1"/>
    </source>
</evidence>
<keyword evidence="2" id="KW-1185">Reference proteome</keyword>
<sequence>MVQRNICRPAARRVQAPVVDCCAPTALCL</sequence>
<name>A0A383S9U8_9ACTN</name>
<organism evidence="1 2">
    <name type="scientific">Propionibacterium australiense</name>
    <dbReference type="NCBI Taxonomy" id="119981"/>
    <lineage>
        <taxon>Bacteria</taxon>
        <taxon>Bacillati</taxon>
        <taxon>Actinomycetota</taxon>
        <taxon>Actinomycetes</taxon>
        <taxon>Propionibacteriales</taxon>
        <taxon>Propionibacteriaceae</taxon>
        <taxon>Propionibacterium</taxon>
    </lineage>
</organism>
<gene>
    <name evidence="1" type="ORF">PROPAUS_2198</name>
</gene>
<reference evidence="2" key="1">
    <citation type="submission" date="2018-08" db="EMBL/GenBank/DDBJ databases">
        <authorList>
            <person name="Hornung B."/>
        </authorList>
    </citation>
    <scope>NUCLEOTIDE SEQUENCE [LARGE SCALE GENOMIC DNA]</scope>
</reference>
<dbReference type="Proteomes" id="UP000263928">
    <property type="component" value="Unassembled WGS sequence"/>
</dbReference>
<proteinExistence type="predicted"/>
<evidence type="ECO:0000313" key="2">
    <source>
        <dbReference type="Proteomes" id="UP000263928"/>
    </source>
</evidence>
<dbReference type="AlphaFoldDB" id="A0A383S9U8"/>
<dbReference type="EMBL" id="UNQJ01000020">
    <property type="protein sequence ID" value="SYZ34194.1"/>
    <property type="molecule type" value="Genomic_DNA"/>
</dbReference>
<accession>A0A383S9U8</accession>